<dbReference type="KEGG" id="dwu:DVJ83_15430"/>
<dbReference type="EMBL" id="CP031163">
    <property type="protein sequence ID" value="AXH01132.1"/>
    <property type="molecule type" value="Genomic_DNA"/>
</dbReference>
<name>A0A345IN59_9DEIO</name>
<protein>
    <submittedName>
        <fullName evidence="1">Uncharacterized protein</fullName>
    </submittedName>
</protein>
<geneLocation type="plasmid" evidence="2">
    <name>pdrdi</name>
</geneLocation>
<accession>A0A345IN59</accession>
<keyword evidence="1" id="KW-0614">Plasmid</keyword>
<sequence>MPHTILGSYTGPWFEVTTEEQAALLSSARAVRYLEPFMGRTLGIAEAAREAGVSTEGMMYRVRQFIGVGLLHQVGARARRGRSVTLYCAPAAIRIPFHLTPFDDLKAQLAYQGQVFEELRVRASARALRDGECQARLLYRSDESGTVNSETELADPSFRDRRIGGDFVGTLWLPENVARHLHQQFNDLISTLNQYSQPQENTRPYLLVSVLLGLDPEEDAKWLGPPG</sequence>
<evidence type="ECO:0000313" key="1">
    <source>
        <dbReference type="EMBL" id="AXH01132.1"/>
    </source>
</evidence>
<reference evidence="1 2" key="1">
    <citation type="submission" date="2018-07" db="EMBL/GenBank/DDBJ databases">
        <title>Complete Genome and Methylome Analysis of Deinococcus wulumuqiensis NEB 479.</title>
        <authorList>
            <person name="Fomenkov A."/>
            <person name="Luyten Y."/>
            <person name="Vincze T."/>
            <person name="Anton B.P."/>
            <person name="Clark T."/>
            <person name="Roberts R.J."/>
            <person name="Morgan R.D."/>
        </authorList>
    </citation>
    <scope>NUCLEOTIDE SEQUENCE [LARGE SCALE GENOMIC DNA]</scope>
    <source>
        <strain evidence="1 2">NEB 479</strain>
        <plasmid evidence="2">Plasmid pdrdi</plasmid>
    </source>
</reference>
<evidence type="ECO:0000313" key="2">
    <source>
        <dbReference type="Proteomes" id="UP000253744"/>
    </source>
</evidence>
<gene>
    <name evidence="1" type="ORF">DVJ83_15430</name>
</gene>
<organism evidence="1 2">
    <name type="scientific">Deinococcus wulumuqiensis</name>
    <dbReference type="NCBI Taxonomy" id="980427"/>
    <lineage>
        <taxon>Bacteria</taxon>
        <taxon>Thermotogati</taxon>
        <taxon>Deinococcota</taxon>
        <taxon>Deinococci</taxon>
        <taxon>Deinococcales</taxon>
        <taxon>Deinococcaceae</taxon>
        <taxon>Deinococcus</taxon>
    </lineage>
</organism>
<dbReference type="AlphaFoldDB" id="A0A345IN59"/>
<dbReference type="Proteomes" id="UP000253744">
    <property type="component" value="Plasmid pDrdI"/>
</dbReference>
<dbReference type="RefSeq" id="WP_114673763.1">
    <property type="nucleotide sequence ID" value="NZ_CP031163.1"/>
</dbReference>
<proteinExistence type="predicted"/>